<feature type="domain" description="Asl1-like glycosyl hydrolase catalytic" evidence="3">
    <location>
        <begin position="199"/>
        <end position="416"/>
    </location>
</feature>
<dbReference type="InterPro" id="IPR017853">
    <property type="entry name" value="GH"/>
</dbReference>
<evidence type="ECO:0000256" key="1">
    <source>
        <dbReference type="SAM" id="MobiDB-lite"/>
    </source>
</evidence>
<dbReference type="InParanoid" id="A0A1Y1UJ92"/>
<dbReference type="AlphaFoldDB" id="A0A1Y1UJ92"/>
<dbReference type="Proteomes" id="UP000193218">
    <property type="component" value="Unassembled WGS sequence"/>
</dbReference>
<keyword evidence="2" id="KW-0732">Signal</keyword>
<dbReference type="EMBL" id="NBSH01000005">
    <property type="protein sequence ID" value="ORX37554.1"/>
    <property type="molecule type" value="Genomic_DNA"/>
</dbReference>
<evidence type="ECO:0000313" key="5">
    <source>
        <dbReference type="Proteomes" id="UP000193218"/>
    </source>
</evidence>
<feature type="signal peptide" evidence="2">
    <location>
        <begin position="1"/>
        <end position="19"/>
    </location>
</feature>
<dbReference type="STRING" id="4999.A0A1Y1UJ92"/>
<feature type="compositionally biased region" description="Low complexity" evidence="1">
    <location>
        <begin position="86"/>
        <end position="125"/>
    </location>
</feature>
<protein>
    <submittedName>
        <fullName evidence="4">Glycosyl hydrolase catalytic core-domain-containing protein</fullName>
    </submittedName>
</protein>
<accession>A0A1Y1UJ92</accession>
<gene>
    <name evidence="4" type="ORF">BD324DRAFT_578404</name>
</gene>
<feature type="chain" id="PRO_5012372534" evidence="2">
    <location>
        <begin position="20"/>
        <end position="424"/>
    </location>
</feature>
<proteinExistence type="predicted"/>
<evidence type="ECO:0000256" key="2">
    <source>
        <dbReference type="SAM" id="SignalP"/>
    </source>
</evidence>
<sequence>MQLTTLIPLLTLLATPVLSSSSHSSPLERRNAHAKLIAREESAALHARAAERIASQVAKREAPVALKEKPRKIKRGGASGCRVRGASFSPSAASSTSSTAAAATTSATTTTQAPASTTATTTAPTEQADVESQASASASPSTNNLAANAQISVSLTPLANRANIGGGSNNNGGGGSSNVALTPNGIKAGLSGTDTIPFFGNHVSWFWNYGPDPDTNSNLVFMPTLWGNGNQGGQDWTRLQEFQQINWNPQYVQGFYEPDCSPPMSSSIDPVTAAWQWNLWVVPWRAKGALLVSPGMCKQFNEDWLTPFLNAGAAQWDITSIHINKLDLAGAQADVDYYWNTYGKPIWVTEFACVDDQNGFVPSTDQGQINQYINDLVNFFEGDSRIAAYSMSEGMGLGDVWPPYANGQLTESGQTYLNAVSQYH</sequence>
<dbReference type="OrthoDB" id="5959761at2759"/>
<feature type="region of interest" description="Disordered" evidence="1">
    <location>
        <begin position="65"/>
        <end position="141"/>
    </location>
</feature>
<dbReference type="Pfam" id="PF11790">
    <property type="entry name" value="Glyco_hydro_cc"/>
    <property type="match status" value="1"/>
</dbReference>
<dbReference type="PANTHER" id="PTHR34154:SF14">
    <property type="entry name" value="ASL1-LIKE GLYCOSYL HYDROLASE CATALYTIC DOMAIN-CONTAINING PROTEIN"/>
    <property type="match status" value="1"/>
</dbReference>
<feature type="compositionally biased region" description="Polar residues" evidence="1">
    <location>
        <begin position="130"/>
        <end position="141"/>
    </location>
</feature>
<name>A0A1Y1UJ92_9TREE</name>
<dbReference type="GO" id="GO:0009277">
    <property type="term" value="C:fungal-type cell wall"/>
    <property type="evidence" value="ECO:0007669"/>
    <property type="project" value="TreeGrafter"/>
</dbReference>
<dbReference type="PANTHER" id="PTHR34154">
    <property type="entry name" value="ALKALI-SENSITIVE LINKAGE PROTEIN 1"/>
    <property type="match status" value="1"/>
</dbReference>
<organism evidence="4 5">
    <name type="scientific">Kockovaella imperatae</name>
    <dbReference type="NCBI Taxonomy" id="4999"/>
    <lineage>
        <taxon>Eukaryota</taxon>
        <taxon>Fungi</taxon>
        <taxon>Dikarya</taxon>
        <taxon>Basidiomycota</taxon>
        <taxon>Agaricomycotina</taxon>
        <taxon>Tremellomycetes</taxon>
        <taxon>Tremellales</taxon>
        <taxon>Cuniculitremaceae</taxon>
        <taxon>Kockovaella</taxon>
    </lineage>
</organism>
<evidence type="ECO:0000313" key="4">
    <source>
        <dbReference type="EMBL" id="ORX37554.1"/>
    </source>
</evidence>
<dbReference type="GeneID" id="33555128"/>
<reference evidence="4 5" key="1">
    <citation type="submission" date="2017-03" db="EMBL/GenBank/DDBJ databases">
        <title>Widespread Adenine N6-methylation of Active Genes in Fungi.</title>
        <authorList>
            <consortium name="DOE Joint Genome Institute"/>
            <person name="Mondo S.J."/>
            <person name="Dannebaum R.O."/>
            <person name="Kuo R.C."/>
            <person name="Louie K.B."/>
            <person name="Bewick A.J."/>
            <person name="Labutti K."/>
            <person name="Haridas S."/>
            <person name="Kuo A."/>
            <person name="Salamov A."/>
            <person name="Ahrendt S.R."/>
            <person name="Lau R."/>
            <person name="Bowen B.P."/>
            <person name="Lipzen A."/>
            <person name="Sullivan W."/>
            <person name="Andreopoulos W.B."/>
            <person name="Clum A."/>
            <person name="Lindquist E."/>
            <person name="Daum C."/>
            <person name="Northen T.R."/>
            <person name="Ramamoorthy G."/>
            <person name="Schmitz R.J."/>
            <person name="Gryganskyi A."/>
            <person name="Culley D."/>
            <person name="Magnuson J."/>
            <person name="James T.Y."/>
            <person name="O'Malley M.A."/>
            <person name="Stajich J.E."/>
            <person name="Spatafora J.W."/>
            <person name="Visel A."/>
            <person name="Grigoriev I.V."/>
        </authorList>
    </citation>
    <scope>NUCLEOTIDE SEQUENCE [LARGE SCALE GENOMIC DNA]</scope>
    <source>
        <strain evidence="4 5">NRRL Y-17943</strain>
    </source>
</reference>
<dbReference type="InterPro" id="IPR024655">
    <property type="entry name" value="Asl1_glyco_hydro_catalytic"/>
</dbReference>
<comment type="caution">
    <text evidence="4">The sequence shown here is derived from an EMBL/GenBank/DDBJ whole genome shotgun (WGS) entry which is preliminary data.</text>
</comment>
<dbReference type="SUPFAM" id="SSF51445">
    <property type="entry name" value="(Trans)glycosidases"/>
    <property type="match status" value="1"/>
</dbReference>
<dbReference type="GO" id="GO:0016787">
    <property type="term" value="F:hydrolase activity"/>
    <property type="evidence" value="ECO:0007669"/>
    <property type="project" value="UniProtKB-KW"/>
</dbReference>
<dbReference type="InterPro" id="IPR053183">
    <property type="entry name" value="ASL1"/>
</dbReference>
<dbReference type="RefSeq" id="XP_021871541.1">
    <property type="nucleotide sequence ID" value="XM_022013320.1"/>
</dbReference>
<evidence type="ECO:0000259" key="3">
    <source>
        <dbReference type="Pfam" id="PF11790"/>
    </source>
</evidence>
<keyword evidence="5" id="KW-1185">Reference proteome</keyword>
<keyword evidence="4" id="KW-0378">Hydrolase</keyword>
<dbReference type="GO" id="GO:0071966">
    <property type="term" value="P:fungal-type cell wall polysaccharide metabolic process"/>
    <property type="evidence" value="ECO:0007669"/>
    <property type="project" value="TreeGrafter"/>
</dbReference>